<dbReference type="SUPFAM" id="SSF53756">
    <property type="entry name" value="UDP-Glycosyltransferase/glycogen phosphorylase"/>
    <property type="match status" value="1"/>
</dbReference>
<dbReference type="Proteomes" id="UP000030755">
    <property type="component" value="Unassembled WGS sequence"/>
</dbReference>
<comment type="pathway">
    <text evidence="1">Protein modification; protein glycosylation.</text>
</comment>
<evidence type="ECO:0000256" key="3">
    <source>
        <dbReference type="ARBA" id="ARBA00022676"/>
    </source>
</evidence>
<dbReference type="Pfam" id="PF00852">
    <property type="entry name" value="Glyco_transf_10"/>
    <property type="match status" value="1"/>
</dbReference>
<keyword evidence="3 5" id="KW-0328">Glycosyltransferase</keyword>
<evidence type="ECO:0000259" key="6">
    <source>
        <dbReference type="Pfam" id="PF00852"/>
    </source>
</evidence>
<dbReference type="Gene3D" id="3.40.50.11660">
    <property type="entry name" value="Glycosyl transferase family 10, C-terminal domain"/>
    <property type="match status" value="1"/>
</dbReference>
<evidence type="ECO:0000256" key="5">
    <source>
        <dbReference type="RuleBase" id="RU003832"/>
    </source>
</evidence>
<dbReference type="OrthoDB" id="2158569at2759"/>
<dbReference type="AlphaFoldDB" id="A0A075AR02"/>
<gene>
    <name evidence="7" type="ORF">O9G_001036</name>
</gene>
<sequence length="400" mass="46741">MLIIGRDLTLLVYFLILNNKSSIAITNSSDSLKNTKSVVLGGDHLTPITFSVTAVYYLKMTKMWDLIIFNEERQKYLYQRHMAKMKENEERLKKNRGYRVSRSKENPITIYSVNGNMLIECSIPCQFKISECSETADVILSMTDSHDYQKKHSRQARAVISLEPDLIDSTDMLDKMDIIIGFPKYAEIPINYFYGMKGDKPMEELMGLNAEITLPVWPDYKSKAIASTFISNCWAWQRNKYVEDLQAAGVTIDHFGGCTFGKQRASASNEKAKEQANYPFILAFENSLKDDYFTEKYFQGLQTSKSIMIYLGSKRIEDYAPTNELYYIHALDYSPIELASYMNYLLENQEEFMKYLTWKKKGEILKSFKELEKYDFTNTEKWICRTCEHYHKFYDFTENK</sequence>
<dbReference type="GO" id="GO:0032580">
    <property type="term" value="C:Golgi cisterna membrane"/>
    <property type="evidence" value="ECO:0007669"/>
    <property type="project" value="UniProtKB-SubCell"/>
</dbReference>
<dbReference type="InterPro" id="IPR038577">
    <property type="entry name" value="GT10-like_C_sf"/>
</dbReference>
<evidence type="ECO:0000313" key="7">
    <source>
        <dbReference type="EMBL" id="EPZ31125.1"/>
    </source>
</evidence>
<keyword evidence="5" id="KW-0812">Transmembrane</keyword>
<dbReference type="STRING" id="988480.A0A075AR02"/>
<keyword evidence="5" id="KW-0333">Golgi apparatus</keyword>
<keyword evidence="8" id="KW-1185">Reference proteome</keyword>
<proteinExistence type="inferred from homology"/>
<dbReference type="HOGENOM" id="CLU_689174_0_0_1"/>
<evidence type="ECO:0000256" key="1">
    <source>
        <dbReference type="ARBA" id="ARBA00004922"/>
    </source>
</evidence>
<dbReference type="PANTHER" id="PTHR11929:SF194">
    <property type="entry name" value="ALPHA-(1,3)-FUCOSYLTRANSFERASE 10"/>
    <property type="match status" value="1"/>
</dbReference>
<evidence type="ECO:0000256" key="2">
    <source>
        <dbReference type="ARBA" id="ARBA00008919"/>
    </source>
</evidence>
<dbReference type="EMBL" id="KE561300">
    <property type="protein sequence ID" value="EPZ31125.1"/>
    <property type="molecule type" value="Genomic_DNA"/>
</dbReference>
<keyword evidence="5" id="KW-0472">Membrane</keyword>
<dbReference type="UniPathway" id="UPA00378"/>
<comment type="similarity">
    <text evidence="2 5">Belongs to the glycosyltransferase 10 family.</text>
</comment>
<dbReference type="InterPro" id="IPR055270">
    <property type="entry name" value="Glyco_tran_10_C"/>
</dbReference>
<evidence type="ECO:0000313" key="8">
    <source>
        <dbReference type="Proteomes" id="UP000030755"/>
    </source>
</evidence>
<reference evidence="7 8" key="1">
    <citation type="journal article" date="2013" name="Curr. Biol.">
        <title>Shared signatures of parasitism and phylogenomics unite Cryptomycota and microsporidia.</title>
        <authorList>
            <person name="James T.Y."/>
            <person name="Pelin A."/>
            <person name="Bonen L."/>
            <person name="Ahrendt S."/>
            <person name="Sain D."/>
            <person name="Corradi N."/>
            <person name="Stajich J.E."/>
        </authorList>
    </citation>
    <scope>NUCLEOTIDE SEQUENCE [LARGE SCALE GENOMIC DNA]</scope>
    <source>
        <strain evidence="7 8">CSF55</strain>
    </source>
</reference>
<organism evidence="7 8">
    <name type="scientific">Rozella allomycis (strain CSF55)</name>
    <dbReference type="NCBI Taxonomy" id="988480"/>
    <lineage>
        <taxon>Eukaryota</taxon>
        <taxon>Fungi</taxon>
        <taxon>Fungi incertae sedis</taxon>
        <taxon>Cryptomycota</taxon>
        <taxon>Cryptomycota incertae sedis</taxon>
        <taxon>Rozella</taxon>
    </lineage>
</organism>
<feature type="domain" description="Fucosyltransferase C-terminal" evidence="6">
    <location>
        <begin position="224"/>
        <end position="392"/>
    </location>
</feature>
<protein>
    <recommendedName>
        <fullName evidence="5">Fucosyltransferase</fullName>
        <ecNumber evidence="5">2.4.1.-</ecNumber>
    </recommendedName>
</protein>
<dbReference type="EC" id="2.4.1.-" evidence="5"/>
<name>A0A075AR02_ROZAC</name>
<dbReference type="InterPro" id="IPR001503">
    <property type="entry name" value="Glyco_trans_10"/>
</dbReference>
<evidence type="ECO:0000256" key="4">
    <source>
        <dbReference type="ARBA" id="ARBA00022679"/>
    </source>
</evidence>
<comment type="subcellular location">
    <subcellularLocation>
        <location evidence="5">Golgi apparatus</location>
        <location evidence="5">Golgi stack membrane</location>
        <topology evidence="5">Single-pass type II membrane protein</topology>
    </subcellularLocation>
</comment>
<accession>A0A075AR02</accession>
<keyword evidence="4 5" id="KW-0808">Transferase</keyword>
<dbReference type="GO" id="GO:0008417">
    <property type="term" value="F:fucosyltransferase activity"/>
    <property type="evidence" value="ECO:0007669"/>
    <property type="project" value="InterPro"/>
</dbReference>
<dbReference type="PANTHER" id="PTHR11929">
    <property type="entry name" value="ALPHA- 1,3 -FUCOSYLTRANSFERASE"/>
    <property type="match status" value="1"/>
</dbReference>